<evidence type="ECO:0000313" key="2">
    <source>
        <dbReference type="EMBL" id="HIZ38003.1"/>
    </source>
</evidence>
<protein>
    <recommendedName>
        <fullName evidence="4">MFS transporter</fullName>
    </recommendedName>
</protein>
<evidence type="ECO:0000313" key="3">
    <source>
        <dbReference type="Proteomes" id="UP000824037"/>
    </source>
</evidence>
<keyword evidence="1" id="KW-1133">Transmembrane helix</keyword>
<feature type="transmembrane region" description="Helical" evidence="1">
    <location>
        <begin position="12"/>
        <end position="34"/>
    </location>
</feature>
<name>A0A9D2J651_9MICO</name>
<proteinExistence type="predicted"/>
<sequence>VIGGLLQAVSMMIAGVGNGVLLIYVLAIAVFNVGSNLSGEANYKVWTQESLPINVRASVQGFTYAVGRFVFGLFALVTPTLLATNRDGLLWLLVAFALAALVVGVATFRFLNARGLRPGRGTEEPAVIAERS</sequence>
<dbReference type="AlphaFoldDB" id="A0A9D2J651"/>
<feature type="non-terminal residue" evidence="2">
    <location>
        <position position="1"/>
    </location>
</feature>
<accession>A0A9D2J651</accession>
<reference evidence="2" key="2">
    <citation type="submission" date="2021-04" db="EMBL/GenBank/DDBJ databases">
        <authorList>
            <person name="Gilroy R."/>
        </authorList>
    </citation>
    <scope>NUCLEOTIDE SEQUENCE</scope>
    <source>
        <strain evidence="2">ChiGjej4B4-7305</strain>
    </source>
</reference>
<organism evidence="2 3">
    <name type="scientific">Candidatus Ruania gallistercoris</name>
    <dbReference type="NCBI Taxonomy" id="2838746"/>
    <lineage>
        <taxon>Bacteria</taxon>
        <taxon>Bacillati</taxon>
        <taxon>Actinomycetota</taxon>
        <taxon>Actinomycetes</taxon>
        <taxon>Micrococcales</taxon>
        <taxon>Ruaniaceae</taxon>
        <taxon>Ruania</taxon>
    </lineage>
</organism>
<reference evidence="2" key="1">
    <citation type="journal article" date="2021" name="PeerJ">
        <title>Extensive microbial diversity within the chicken gut microbiome revealed by metagenomics and culture.</title>
        <authorList>
            <person name="Gilroy R."/>
            <person name="Ravi A."/>
            <person name="Getino M."/>
            <person name="Pursley I."/>
            <person name="Horton D.L."/>
            <person name="Alikhan N.F."/>
            <person name="Baker D."/>
            <person name="Gharbi K."/>
            <person name="Hall N."/>
            <person name="Watson M."/>
            <person name="Adriaenssens E.M."/>
            <person name="Foster-Nyarko E."/>
            <person name="Jarju S."/>
            <person name="Secka A."/>
            <person name="Antonio M."/>
            <person name="Oren A."/>
            <person name="Chaudhuri R.R."/>
            <person name="La Ragione R."/>
            <person name="Hildebrand F."/>
            <person name="Pallen M.J."/>
        </authorList>
    </citation>
    <scope>NUCLEOTIDE SEQUENCE</scope>
    <source>
        <strain evidence="2">ChiGjej4B4-7305</strain>
    </source>
</reference>
<dbReference type="Proteomes" id="UP000824037">
    <property type="component" value="Unassembled WGS sequence"/>
</dbReference>
<dbReference type="SUPFAM" id="SSF103473">
    <property type="entry name" value="MFS general substrate transporter"/>
    <property type="match status" value="1"/>
</dbReference>
<comment type="caution">
    <text evidence="2">The sequence shown here is derived from an EMBL/GenBank/DDBJ whole genome shotgun (WGS) entry which is preliminary data.</text>
</comment>
<evidence type="ECO:0000256" key="1">
    <source>
        <dbReference type="SAM" id="Phobius"/>
    </source>
</evidence>
<feature type="transmembrane region" description="Helical" evidence="1">
    <location>
        <begin position="89"/>
        <end position="111"/>
    </location>
</feature>
<dbReference type="EMBL" id="DXBY01000334">
    <property type="protein sequence ID" value="HIZ38003.1"/>
    <property type="molecule type" value="Genomic_DNA"/>
</dbReference>
<gene>
    <name evidence="2" type="ORF">H9815_19690</name>
</gene>
<keyword evidence="1" id="KW-0812">Transmembrane</keyword>
<feature type="transmembrane region" description="Helical" evidence="1">
    <location>
        <begin position="62"/>
        <end position="83"/>
    </location>
</feature>
<evidence type="ECO:0008006" key="4">
    <source>
        <dbReference type="Google" id="ProtNLM"/>
    </source>
</evidence>
<keyword evidence="1" id="KW-0472">Membrane</keyword>
<dbReference type="InterPro" id="IPR036259">
    <property type="entry name" value="MFS_trans_sf"/>
</dbReference>
<dbReference type="Gene3D" id="1.20.1250.20">
    <property type="entry name" value="MFS general substrate transporter like domains"/>
    <property type="match status" value="1"/>
</dbReference>